<sequence length="169" mass="19014">MAERKIRHLVETYKCWLHAKNLPKALSTEAMECAAYVINRVLLSLANNKAPYELLFGETKCEVSSTKGMKEWEAAVKEEMNALQKNQTWGLVLKPPNLFRANGYAKRLVKKFGLIAGKKRSTPLDVSTRLRRDEGTCLSDPHPFCALVGSLIYLTIIRLDIAFFVGVVS</sequence>
<dbReference type="GO" id="GO:0046872">
    <property type="term" value="F:metal ion binding"/>
    <property type="evidence" value="ECO:0007669"/>
    <property type="project" value="UniProtKB-KW"/>
</dbReference>
<keyword evidence="6" id="KW-0229">DNA integration</keyword>
<keyword evidence="5" id="KW-0460">Magnesium</keyword>
<keyword evidence="8" id="KW-0548">Nucleotidyltransferase</keyword>
<reference evidence="10 11" key="1">
    <citation type="submission" date="2020-08" db="EMBL/GenBank/DDBJ databases">
        <title>Plant Genome Project.</title>
        <authorList>
            <person name="Zhang R.-G."/>
        </authorList>
    </citation>
    <scope>NUCLEOTIDE SEQUENCE [LARGE SCALE GENOMIC DNA]</scope>
    <source>
        <tissue evidence="10">Rhizome</tissue>
    </source>
</reference>
<evidence type="ECO:0000256" key="3">
    <source>
        <dbReference type="ARBA" id="ARBA00022759"/>
    </source>
</evidence>
<evidence type="ECO:0000256" key="1">
    <source>
        <dbReference type="ARBA" id="ARBA00022722"/>
    </source>
</evidence>
<proteinExistence type="predicted"/>
<evidence type="ECO:0000256" key="9">
    <source>
        <dbReference type="ARBA" id="ARBA00023172"/>
    </source>
</evidence>
<accession>A0A8J5I757</accession>
<evidence type="ECO:0008006" key="12">
    <source>
        <dbReference type="Google" id="ProtNLM"/>
    </source>
</evidence>
<evidence type="ECO:0000256" key="2">
    <source>
        <dbReference type="ARBA" id="ARBA00022723"/>
    </source>
</evidence>
<evidence type="ECO:0000256" key="7">
    <source>
        <dbReference type="ARBA" id="ARBA00022918"/>
    </source>
</evidence>
<dbReference type="GO" id="GO:0015074">
    <property type="term" value="P:DNA integration"/>
    <property type="evidence" value="ECO:0007669"/>
    <property type="project" value="UniProtKB-KW"/>
</dbReference>
<keyword evidence="8" id="KW-0239">DNA-directed DNA polymerase</keyword>
<dbReference type="PANTHER" id="PTHR42648:SF11">
    <property type="entry name" value="TRANSPOSON TY4-P GAG-POL POLYPROTEIN"/>
    <property type="match status" value="1"/>
</dbReference>
<dbReference type="GO" id="GO:0016787">
    <property type="term" value="F:hydrolase activity"/>
    <property type="evidence" value="ECO:0007669"/>
    <property type="project" value="UniProtKB-KW"/>
</dbReference>
<keyword evidence="2" id="KW-0479">Metal-binding</keyword>
<dbReference type="PANTHER" id="PTHR42648">
    <property type="entry name" value="TRANSPOSASE, PUTATIVE-RELATED"/>
    <property type="match status" value="1"/>
</dbReference>
<evidence type="ECO:0000256" key="5">
    <source>
        <dbReference type="ARBA" id="ARBA00022842"/>
    </source>
</evidence>
<dbReference type="GO" id="GO:0006310">
    <property type="term" value="P:DNA recombination"/>
    <property type="evidence" value="ECO:0007669"/>
    <property type="project" value="UniProtKB-KW"/>
</dbReference>
<evidence type="ECO:0000313" key="10">
    <source>
        <dbReference type="EMBL" id="KAG6530046.1"/>
    </source>
</evidence>
<keyword evidence="1" id="KW-0540">Nuclease</keyword>
<name>A0A8J5I757_ZINOF</name>
<dbReference type="Proteomes" id="UP000734854">
    <property type="component" value="Unassembled WGS sequence"/>
</dbReference>
<dbReference type="GO" id="GO:0003964">
    <property type="term" value="F:RNA-directed DNA polymerase activity"/>
    <property type="evidence" value="ECO:0007669"/>
    <property type="project" value="UniProtKB-KW"/>
</dbReference>
<dbReference type="GO" id="GO:0003887">
    <property type="term" value="F:DNA-directed DNA polymerase activity"/>
    <property type="evidence" value="ECO:0007669"/>
    <property type="project" value="UniProtKB-KW"/>
</dbReference>
<evidence type="ECO:0000256" key="4">
    <source>
        <dbReference type="ARBA" id="ARBA00022801"/>
    </source>
</evidence>
<dbReference type="EMBL" id="JACMSC010000003">
    <property type="protein sequence ID" value="KAG6530046.1"/>
    <property type="molecule type" value="Genomic_DNA"/>
</dbReference>
<dbReference type="GO" id="GO:0004519">
    <property type="term" value="F:endonuclease activity"/>
    <property type="evidence" value="ECO:0007669"/>
    <property type="project" value="UniProtKB-KW"/>
</dbReference>
<protein>
    <recommendedName>
        <fullName evidence="12">Reverse transcriptase</fullName>
    </recommendedName>
</protein>
<dbReference type="InterPro" id="IPR039537">
    <property type="entry name" value="Retrotran_Ty1/copia-like"/>
</dbReference>
<gene>
    <name evidence="10" type="ORF">ZIOFF_012267</name>
</gene>
<evidence type="ECO:0000256" key="6">
    <source>
        <dbReference type="ARBA" id="ARBA00022908"/>
    </source>
</evidence>
<evidence type="ECO:0000313" key="11">
    <source>
        <dbReference type="Proteomes" id="UP000734854"/>
    </source>
</evidence>
<organism evidence="10 11">
    <name type="scientific">Zingiber officinale</name>
    <name type="common">Ginger</name>
    <name type="synonym">Amomum zingiber</name>
    <dbReference type="NCBI Taxonomy" id="94328"/>
    <lineage>
        <taxon>Eukaryota</taxon>
        <taxon>Viridiplantae</taxon>
        <taxon>Streptophyta</taxon>
        <taxon>Embryophyta</taxon>
        <taxon>Tracheophyta</taxon>
        <taxon>Spermatophyta</taxon>
        <taxon>Magnoliopsida</taxon>
        <taxon>Liliopsida</taxon>
        <taxon>Zingiberales</taxon>
        <taxon>Zingiberaceae</taxon>
        <taxon>Zingiber</taxon>
    </lineage>
</organism>
<keyword evidence="9" id="KW-0233">DNA recombination</keyword>
<keyword evidence="7" id="KW-0695">RNA-directed DNA polymerase</keyword>
<evidence type="ECO:0000256" key="8">
    <source>
        <dbReference type="ARBA" id="ARBA00022932"/>
    </source>
</evidence>
<comment type="caution">
    <text evidence="10">The sequence shown here is derived from an EMBL/GenBank/DDBJ whole genome shotgun (WGS) entry which is preliminary data.</text>
</comment>
<dbReference type="AlphaFoldDB" id="A0A8J5I757"/>
<keyword evidence="4" id="KW-0378">Hydrolase</keyword>
<keyword evidence="8" id="KW-0808">Transferase</keyword>
<keyword evidence="3" id="KW-0255">Endonuclease</keyword>
<keyword evidence="11" id="KW-1185">Reference proteome</keyword>